<gene>
    <name evidence="2" type="ORF">O6P43_027008</name>
</gene>
<dbReference type="KEGG" id="qsa:O6P43_027008"/>
<reference evidence="2" key="1">
    <citation type="journal article" date="2023" name="Science">
        <title>Elucidation of the pathway for biosynthesis of saponin adjuvants from the soapbark tree.</title>
        <authorList>
            <person name="Reed J."/>
            <person name="Orme A."/>
            <person name="El-Demerdash A."/>
            <person name="Owen C."/>
            <person name="Martin L.B.B."/>
            <person name="Misra R.C."/>
            <person name="Kikuchi S."/>
            <person name="Rejzek M."/>
            <person name="Martin A.C."/>
            <person name="Harkess A."/>
            <person name="Leebens-Mack J."/>
            <person name="Louveau T."/>
            <person name="Stephenson M.J."/>
            <person name="Osbourn A."/>
        </authorList>
    </citation>
    <scope>NUCLEOTIDE SEQUENCE</scope>
    <source>
        <strain evidence="2">S10</strain>
    </source>
</reference>
<dbReference type="AlphaFoldDB" id="A0AAD7PCT9"/>
<evidence type="ECO:0000256" key="1">
    <source>
        <dbReference type="SAM" id="MobiDB-lite"/>
    </source>
</evidence>
<keyword evidence="3" id="KW-1185">Reference proteome</keyword>
<accession>A0AAD7PCT9</accession>
<protein>
    <submittedName>
        <fullName evidence="2">GATA transcription factor</fullName>
    </submittedName>
</protein>
<comment type="caution">
    <text evidence="2">The sequence shown here is derived from an EMBL/GenBank/DDBJ whole genome shotgun (WGS) entry which is preliminary data.</text>
</comment>
<name>A0AAD7PCT9_QUISA</name>
<organism evidence="2 3">
    <name type="scientific">Quillaja saponaria</name>
    <name type="common">Soap bark tree</name>
    <dbReference type="NCBI Taxonomy" id="32244"/>
    <lineage>
        <taxon>Eukaryota</taxon>
        <taxon>Viridiplantae</taxon>
        <taxon>Streptophyta</taxon>
        <taxon>Embryophyta</taxon>
        <taxon>Tracheophyta</taxon>
        <taxon>Spermatophyta</taxon>
        <taxon>Magnoliopsida</taxon>
        <taxon>eudicotyledons</taxon>
        <taxon>Gunneridae</taxon>
        <taxon>Pentapetalae</taxon>
        <taxon>rosids</taxon>
        <taxon>fabids</taxon>
        <taxon>Fabales</taxon>
        <taxon>Quillajaceae</taxon>
        <taxon>Quillaja</taxon>
    </lineage>
</organism>
<evidence type="ECO:0000313" key="3">
    <source>
        <dbReference type="Proteomes" id="UP001163823"/>
    </source>
</evidence>
<dbReference type="EMBL" id="JARAOO010000011">
    <property type="protein sequence ID" value="KAJ7950878.1"/>
    <property type="molecule type" value="Genomic_DNA"/>
</dbReference>
<proteinExistence type="predicted"/>
<evidence type="ECO:0000313" key="2">
    <source>
        <dbReference type="EMBL" id="KAJ7950878.1"/>
    </source>
</evidence>
<feature type="compositionally biased region" description="Low complexity" evidence="1">
    <location>
        <begin position="140"/>
        <end position="151"/>
    </location>
</feature>
<feature type="region of interest" description="Disordered" evidence="1">
    <location>
        <begin position="136"/>
        <end position="161"/>
    </location>
</feature>
<dbReference type="Proteomes" id="UP001163823">
    <property type="component" value="Chromosome 11"/>
</dbReference>
<sequence length="161" mass="17409">MDVYGSLSTSADCFHIDDLLDFSTIKDDILSSSTTAATTSSSSSSSIDSHNQLQPLENQFNYHHYNSSSSSVPFFSNSSSSTDFTKDICVPSDEAAELEWLSQFVDDSFNNFPANEITGSTAFQFETSFLGTARSKKLKAPAPSSKSDSPATGKIKIQGRD</sequence>